<evidence type="ECO:0000313" key="7">
    <source>
        <dbReference type="Proteomes" id="UP000650477"/>
    </source>
</evidence>
<organism evidence="6 7">
    <name type="scientific">Morganella morganii</name>
    <name type="common">Proteus morganii</name>
    <dbReference type="NCBI Taxonomy" id="582"/>
    <lineage>
        <taxon>Bacteria</taxon>
        <taxon>Pseudomonadati</taxon>
        <taxon>Pseudomonadota</taxon>
        <taxon>Gammaproteobacteria</taxon>
        <taxon>Enterobacterales</taxon>
        <taxon>Morganellaceae</taxon>
        <taxon>Morganella</taxon>
    </lineage>
</organism>
<dbReference type="RefSeq" id="WP_004239258.1">
    <property type="nucleotide sequence ID" value="NZ_ABGYJJ040000001.1"/>
</dbReference>
<evidence type="ECO:0000256" key="2">
    <source>
        <dbReference type="ARBA" id="ARBA00009168"/>
    </source>
</evidence>
<dbReference type="AlphaFoldDB" id="A0A2C5TIW6"/>
<dbReference type="GeneID" id="93360456"/>
<comment type="caution">
    <text evidence="6">The sequence shown here is derived from an EMBL/GenBank/DDBJ whole genome shotgun (WGS) entry which is preliminary data.</text>
</comment>
<evidence type="ECO:0000256" key="4">
    <source>
        <dbReference type="ARBA" id="ARBA00023026"/>
    </source>
</evidence>
<dbReference type="Proteomes" id="UP000650477">
    <property type="component" value="Unassembled WGS sequence"/>
</dbReference>
<accession>A0A2C5TIW6</accession>
<name>A0A2C5TIW6_MORMO</name>
<evidence type="ECO:0000256" key="3">
    <source>
        <dbReference type="ARBA" id="ARBA00022525"/>
    </source>
</evidence>
<evidence type="ECO:0000256" key="1">
    <source>
        <dbReference type="ARBA" id="ARBA00004613"/>
    </source>
</evidence>
<proteinExistence type="inferred from homology"/>
<comment type="subcellular location">
    <subcellularLocation>
        <location evidence="1">Secreted</location>
    </subcellularLocation>
</comment>
<evidence type="ECO:0000313" key="6">
    <source>
        <dbReference type="EMBL" id="MBE8612817.1"/>
    </source>
</evidence>
<keyword evidence="5" id="KW-0456">Lyase</keyword>
<keyword evidence="3" id="KW-0964">Secreted</keyword>
<comment type="similarity">
    <text evidence="2">Belongs to the phosphothreonine lyase family.</text>
</comment>
<dbReference type="GO" id="GO:0016829">
    <property type="term" value="F:lyase activity"/>
    <property type="evidence" value="ECO:0007669"/>
    <property type="project" value="UniProtKB-KW"/>
</dbReference>
<dbReference type="EMBL" id="PKLF01000008">
    <property type="protein sequence ID" value="MBE8612817.1"/>
    <property type="molecule type" value="Genomic_DNA"/>
</dbReference>
<evidence type="ECO:0000256" key="5">
    <source>
        <dbReference type="ARBA" id="ARBA00023239"/>
    </source>
</evidence>
<dbReference type="GO" id="GO:0005576">
    <property type="term" value="C:extracellular region"/>
    <property type="evidence" value="ECO:0007669"/>
    <property type="project" value="UniProtKB-SubCell"/>
</dbReference>
<gene>
    <name evidence="6" type="ORF">CYG68_10350</name>
</gene>
<reference evidence="6" key="1">
    <citation type="submission" date="2017-12" db="EMBL/GenBank/DDBJ databases">
        <title>Genome sequencing and analysis.</title>
        <authorList>
            <person name="Huang Y.-T."/>
        </authorList>
    </citation>
    <scope>NUCLEOTIDE SEQUENCE</scope>
    <source>
        <strain evidence="6">VGH116</strain>
    </source>
</reference>
<dbReference type="Pfam" id="PF03536">
    <property type="entry name" value="VRP3"/>
    <property type="match status" value="1"/>
</dbReference>
<sequence length="243" mass="27732">MPLKRTGLKLDFSLLNLPEKDDKKTHLPTDDYLKQHIDALLIQMKQMPVSFIKEAENAPDYPMLQQCGYSSRYNGFHLSNDCGDVFIRARREKPHCAGGFEGDKFHLSVHESQIAQAVTMLSGALFSDNNPCDRWKITDISQAEPDSRVKRGAQITLYVRPVPGEHPYSAELLSETRRFITGLEYRLTEGGIVPGEYPLSDIRPPHWQFTSYRNEIISGREGCEADHQRLAESAFYRLMTARD</sequence>
<dbReference type="InterPro" id="IPR038498">
    <property type="entry name" value="OspF/SpvC_sf"/>
</dbReference>
<protein>
    <submittedName>
        <fullName evidence="6">Virulence protein</fullName>
    </submittedName>
</protein>
<keyword evidence="4" id="KW-0843">Virulence</keyword>
<dbReference type="InterPro" id="IPR003519">
    <property type="entry name" value="OspF/SpvC"/>
</dbReference>
<dbReference type="PRINTS" id="PR01342">
    <property type="entry name" value="SALVRPPROT"/>
</dbReference>
<dbReference type="Gene3D" id="3.30.2430.10">
    <property type="entry name" value="phosphothreonine lyase"/>
    <property type="match status" value="1"/>
</dbReference>